<feature type="DNA-binding region" description="H-T-H motif" evidence="4">
    <location>
        <begin position="29"/>
        <end position="48"/>
    </location>
</feature>
<gene>
    <name evidence="6" type="ORF">GCM10009862_05280</name>
</gene>
<dbReference type="SUPFAM" id="SSF46689">
    <property type="entry name" value="Homeodomain-like"/>
    <property type="match status" value="1"/>
</dbReference>
<evidence type="ECO:0000259" key="5">
    <source>
        <dbReference type="PROSITE" id="PS50977"/>
    </source>
</evidence>
<evidence type="ECO:0000256" key="4">
    <source>
        <dbReference type="PROSITE-ProRule" id="PRU00335"/>
    </source>
</evidence>
<keyword evidence="2 4" id="KW-0238">DNA-binding</keyword>
<dbReference type="EMBL" id="BAAARI010000003">
    <property type="protein sequence ID" value="GAA2569499.1"/>
    <property type="molecule type" value="Genomic_DNA"/>
</dbReference>
<reference evidence="6 7" key="1">
    <citation type="journal article" date="2019" name="Int. J. Syst. Evol. Microbiol.">
        <title>The Global Catalogue of Microorganisms (GCM) 10K type strain sequencing project: providing services to taxonomists for standard genome sequencing and annotation.</title>
        <authorList>
            <consortium name="The Broad Institute Genomics Platform"/>
            <consortium name="The Broad Institute Genome Sequencing Center for Infectious Disease"/>
            <person name="Wu L."/>
            <person name="Ma J."/>
        </authorList>
    </citation>
    <scope>NUCLEOTIDE SEQUENCE [LARGE SCALE GENOMIC DNA]</scope>
    <source>
        <strain evidence="6 7">JCM 16365</strain>
    </source>
</reference>
<evidence type="ECO:0000313" key="7">
    <source>
        <dbReference type="Proteomes" id="UP001500274"/>
    </source>
</evidence>
<dbReference type="InterPro" id="IPR001647">
    <property type="entry name" value="HTH_TetR"/>
</dbReference>
<sequence length="196" mass="21083">MGRTRTFDEDAVVRAARDVFWQHGYAEASVPDLEAATGLGRSSLYHSFGSKRELFDAAIESYLDEVIRPRLAPLLGPDVSADALETYLTGLTAALQAPRTHLAEHGCLLMNAVRGTLADDEHVKRAVDQYRTELTTAFAAGVGARRPDLDAEGRAVLTRSCTAHVLSAMAIVRAQPAAAADLVDNARILATGWAPR</sequence>
<keyword evidence="3" id="KW-0804">Transcription</keyword>
<dbReference type="InterPro" id="IPR009057">
    <property type="entry name" value="Homeodomain-like_sf"/>
</dbReference>
<proteinExistence type="predicted"/>
<dbReference type="PANTHER" id="PTHR47506">
    <property type="entry name" value="TRANSCRIPTIONAL REGULATORY PROTEIN"/>
    <property type="match status" value="1"/>
</dbReference>
<name>A0ABN3PB61_9MICO</name>
<organism evidence="6 7">
    <name type="scientific">Microbacterium binotii</name>
    <dbReference type="NCBI Taxonomy" id="462710"/>
    <lineage>
        <taxon>Bacteria</taxon>
        <taxon>Bacillati</taxon>
        <taxon>Actinomycetota</taxon>
        <taxon>Actinomycetes</taxon>
        <taxon>Micrococcales</taxon>
        <taxon>Microbacteriaceae</taxon>
        <taxon>Microbacterium</taxon>
    </lineage>
</organism>
<evidence type="ECO:0000256" key="2">
    <source>
        <dbReference type="ARBA" id="ARBA00023125"/>
    </source>
</evidence>
<dbReference type="PROSITE" id="PS50977">
    <property type="entry name" value="HTH_TETR_2"/>
    <property type="match status" value="1"/>
</dbReference>
<evidence type="ECO:0000313" key="6">
    <source>
        <dbReference type="EMBL" id="GAA2569499.1"/>
    </source>
</evidence>
<feature type="domain" description="HTH tetR-type" evidence="5">
    <location>
        <begin position="6"/>
        <end position="66"/>
    </location>
</feature>
<accession>A0ABN3PB61</accession>
<dbReference type="PANTHER" id="PTHR47506:SF1">
    <property type="entry name" value="HTH-TYPE TRANSCRIPTIONAL REGULATOR YJDC"/>
    <property type="match status" value="1"/>
</dbReference>
<comment type="caution">
    <text evidence="6">The sequence shown here is derived from an EMBL/GenBank/DDBJ whole genome shotgun (WGS) entry which is preliminary data.</text>
</comment>
<evidence type="ECO:0000256" key="1">
    <source>
        <dbReference type="ARBA" id="ARBA00023015"/>
    </source>
</evidence>
<dbReference type="Gene3D" id="1.10.357.10">
    <property type="entry name" value="Tetracycline Repressor, domain 2"/>
    <property type="match status" value="1"/>
</dbReference>
<dbReference type="PRINTS" id="PR00455">
    <property type="entry name" value="HTHTETR"/>
</dbReference>
<dbReference type="RefSeq" id="WP_344226631.1">
    <property type="nucleotide sequence ID" value="NZ_BAAARI010000003.1"/>
</dbReference>
<keyword evidence="7" id="KW-1185">Reference proteome</keyword>
<dbReference type="Pfam" id="PF00440">
    <property type="entry name" value="TetR_N"/>
    <property type="match status" value="1"/>
</dbReference>
<evidence type="ECO:0000256" key="3">
    <source>
        <dbReference type="ARBA" id="ARBA00023163"/>
    </source>
</evidence>
<keyword evidence="1" id="KW-0805">Transcription regulation</keyword>
<protein>
    <submittedName>
        <fullName evidence="6">TetR/AcrR family transcriptional regulator</fullName>
    </submittedName>
</protein>
<dbReference type="Proteomes" id="UP001500274">
    <property type="component" value="Unassembled WGS sequence"/>
</dbReference>